<feature type="transmembrane region" description="Helical" evidence="10">
    <location>
        <begin position="219"/>
        <end position="240"/>
    </location>
</feature>
<keyword evidence="11" id="KW-0969">Cilium</keyword>
<feature type="transmembrane region" description="Helical" evidence="10">
    <location>
        <begin position="124"/>
        <end position="146"/>
    </location>
</feature>
<evidence type="ECO:0000256" key="6">
    <source>
        <dbReference type="ARBA" id="ARBA00022989"/>
    </source>
</evidence>
<dbReference type="Proteomes" id="UP001549047">
    <property type="component" value="Unassembled WGS sequence"/>
</dbReference>
<evidence type="ECO:0000256" key="7">
    <source>
        <dbReference type="ARBA" id="ARBA00023136"/>
    </source>
</evidence>
<gene>
    <name evidence="11" type="ORF">ABID16_002264</name>
</gene>
<dbReference type="PANTHER" id="PTHR30065">
    <property type="entry name" value="FLAGELLAR BIOSYNTHETIC PROTEIN FLIR"/>
    <property type="match status" value="1"/>
</dbReference>
<dbReference type="PRINTS" id="PR00953">
    <property type="entry name" value="TYPE3IMRPROT"/>
</dbReference>
<feature type="transmembrane region" description="Helical" evidence="10">
    <location>
        <begin position="38"/>
        <end position="55"/>
    </location>
</feature>
<dbReference type="PANTHER" id="PTHR30065:SF8">
    <property type="entry name" value="FLAGELLAR BIOSYNTHETIC PROTEIN FLIR"/>
    <property type="match status" value="1"/>
</dbReference>
<keyword evidence="11" id="KW-0966">Cell projection</keyword>
<evidence type="ECO:0000256" key="9">
    <source>
        <dbReference type="NCBIfam" id="TIGR01400"/>
    </source>
</evidence>
<proteinExistence type="inferred from homology"/>
<evidence type="ECO:0000256" key="3">
    <source>
        <dbReference type="ARBA" id="ARBA00021717"/>
    </source>
</evidence>
<comment type="subcellular location">
    <subcellularLocation>
        <location evidence="10">Cell membrane</location>
        <topology evidence="10">Multi-pass membrane protein</topology>
    </subcellularLocation>
    <subcellularLocation>
        <location evidence="10">Bacterial flagellum basal body</location>
    </subcellularLocation>
</comment>
<protein>
    <recommendedName>
        <fullName evidence="3 9">Flagellar biosynthetic protein FliR</fullName>
    </recommendedName>
</protein>
<keyword evidence="8 10" id="KW-0975">Bacterial flagellum</keyword>
<dbReference type="InterPro" id="IPR002010">
    <property type="entry name" value="T3SS_IM_R"/>
</dbReference>
<evidence type="ECO:0000256" key="10">
    <source>
        <dbReference type="RuleBase" id="RU362071"/>
    </source>
</evidence>
<evidence type="ECO:0000313" key="11">
    <source>
        <dbReference type="EMBL" id="MET3613935.1"/>
    </source>
</evidence>
<feature type="transmembrane region" description="Helical" evidence="10">
    <location>
        <begin position="189"/>
        <end position="207"/>
    </location>
</feature>
<keyword evidence="6 10" id="KW-1133">Transmembrane helix</keyword>
<sequence>MINDPQGTVLALFAVFCRVGGCFLVLPGFSSARVPAQLRLFVALGVSMALTPLLWDTVYAVARKPETTYVGIVFIEGMIGVVIGMVARFFVLGLQFTGTVMTMMVGFNAPPANDILEDGTENEITIMISFAGLLLLFMMDFHHVIIHALSDSYKTLPIGGAFESRKALVTLTNTLSSTFMVMLRLASPFVLYGLLFNVTVGFINKLAPQMPVYFVSQPFIVFGGLILLYFGIASLVRLFADAFVPLFSSV</sequence>
<keyword evidence="11" id="KW-0282">Flagellum</keyword>
<dbReference type="InterPro" id="IPR006303">
    <property type="entry name" value="FliR"/>
</dbReference>
<evidence type="ECO:0000313" key="12">
    <source>
        <dbReference type="Proteomes" id="UP001549047"/>
    </source>
</evidence>
<evidence type="ECO:0000256" key="1">
    <source>
        <dbReference type="ARBA" id="ARBA00002578"/>
    </source>
</evidence>
<evidence type="ECO:0000256" key="5">
    <source>
        <dbReference type="ARBA" id="ARBA00022692"/>
    </source>
</evidence>
<evidence type="ECO:0000256" key="2">
    <source>
        <dbReference type="ARBA" id="ARBA00009772"/>
    </source>
</evidence>
<dbReference type="Pfam" id="PF01311">
    <property type="entry name" value="Bac_export_1"/>
    <property type="match status" value="1"/>
</dbReference>
<comment type="similarity">
    <text evidence="2 10">Belongs to the FliR/MopE/SpaR family.</text>
</comment>
<feature type="transmembrane region" description="Helical" evidence="10">
    <location>
        <begin position="6"/>
        <end position="26"/>
    </location>
</feature>
<dbReference type="NCBIfam" id="TIGR01400">
    <property type="entry name" value="fliR"/>
    <property type="match status" value="1"/>
</dbReference>
<feature type="transmembrane region" description="Helical" evidence="10">
    <location>
        <begin position="67"/>
        <end position="87"/>
    </location>
</feature>
<keyword evidence="4 10" id="KW-1003">Cell membrane</keyword>
<evidence type="ECO:0000256" key="4">
    <source>
        <dbReference type="ARBA" id="ARBA00022475"/>
    </source>
</evidence>
<keyword evidence="12" id="KW-1185">Reference proteome</keyword>
<dbReference type="RefSeq" id="WP_354556429.1">
    <property type="nucleotide sequence ID" value="NZ_JBEPMB010000002.1"/>
</dbReference>
<dbReference type="EMBL" id="JBEPMB010000002">
    <property type="protein sequence ID" value="MET3613935.1"/>
    <property type="molecule type" value="Genomic_DNA"/>
</dbReference>
<reference evidence="11 12" key="1">
    <citation type="submission" date="2024-06" db="EMBL/GenBank/DDBJ databases">
        <title>Genomic Encyclopedia of Type Strains, Phase IV (KMG-IV): sequencing the most valuable type-strain genomes for metagenomic binning, comparative biology and taxonomic classification.</title>
        <authorList>
            <person name="Goeker M."/>
        </authorList>
    </citation>
    <scope>NUCLEOTIDE SEQUENCE [LARGE SCALE GENOMIC DNA]</scope>
    <source>
        <strain evidence="11 12">DSM 29780</strain>
    </source>
</reference>
<evidence type="ECO:0000256" key="8">
    <source>
        <dbReference type="ARBA" id="ARBA00023143"/>
    </source>
</evidence>
<keyword evidence="5 10" id="KW-0812">Transmembrane</keyword>
<comment type="function">
    <text evidence="1 10">Role in flagellar biosynthesis.</text>
</comment>
<keyword evidence="7 10" id="KW-0472">Membrane</keyword>
<organism evidence="11 12">
    <name type="scientific">Rhizobium aquaticum</name>
    <dbReference type="NCBI Taxonomy" id="1549636"/>
    <lineage>
        <taxon>Bacteria</taxon>
        <taxon>Pseudomonadati</taxon>
        <taxon>Pseudomonadota</taxon>
        <taxon>Alphaproteobacteria</taxon>
        <taxon>Hyphomicrobiales</taxon>
        <taxon>Rhizobiaceae</taxon>
        <taxon>Rhizobium/Agrobacterium group</taxon>
        <taxon>Rhizobium</taxon>
    </lineage>
</organism>
<accession>A0ABV2IZL4</accession>
<name>A0ABV2IZL4_9HYPH</name>
<comment type="caution">
    <text evidence="11">The sequence shown here is derived from an EMBL/GenBank/DDBJ whole genome shotgun (WGS) entry which is preliminary data.</text>
</comment>